<dbReference type="STRING" id="35570.A0A1I8PT55"/>
<dbReference type="Proteomes" id="UP000095300">
    <property type="component" value="Unassembled WGS sequence"/>
</dbReference>
<dbReference type="KEGG" id="scac:106084821"/>
<dbReference type="EnsemblMetazoa" id="SCAU010877-RA">
    <property type="protein sequence ID" value="SCAU010877-PA"/>
    <property type="gene ID" value="SCAU010877"/>
</dbReference>
<evidence type="ECO:0000313" key="2">
    <source>
        <dbReference type="EnsemblMetazoa" id="SCAU010877-PA"/>
    </source>
</evidence>
<dbReference type="AlphaFoldDB" id="A0A1I8PT55"/>
<dbReference type="VEuPathDB" id="VectorBase:SCAU010877"/>
<accession>A0A1I8PT55</accession>
<evidence type="ECO:0000256" key="1">
    <source>
        <dbReference type="SAM" id="MobiDB-lite"/>
    </source>
</evidence>
<feature type="compositionally biased region" description="Polar residues" evidence="1">
    <location>
        <begin position="112"/>
        <end position="131"/>
    </location>
</feature>
<evidence type="ECO:0000313" key="3">
    <source>
        <dbReference type="Proteomes" id="UP000095300"/>
    </source>
</evidence>
<gene>
    <name evidence="2" type="primary">106084821</name>
</gene>
<proteinExistence type="predicted"/>
<feature type="region of interest" description="Disordered" evidence="1">
    <location>
        <begin position="103"/>
        <end position="131"/>
    </location>
</feature>
<reference evidence="2" key="1">
    <citation type="submission" date="2020-05" db="UniProtKB">
        <authorList>
            <consortium name="EnsemblMetazoa"/>
        </authorList>
    </citation>
    <scope>IDENTIFICATION</scope>
    <source>
        <strain evidence="2">USDA</strain>
    </source>
</reference>
<keyword evidence="3" id="KW-1185">Reference proteome</keyword>
<sequence>MHLQSQCAAMSDFDKIESAITKKYEDGVKSALEPMNITELKDFYKFYQEEEKAIDDEEVGPVKNTPSLEMFAEIFKLLDNHPSNLQKPKPKAALITRDRMNSTISRSSTSSLNDLCTSASNSSLNQKDASNSSLNMAKFEENFIKPSETYSNFCKFQKQLKQITLEIEDQSIEKDYMAKLKQLNNFSQQLEKLLPKEKVGQSALTTEEENILGALVNKMDDLNCIRDNQGIFSQESNPIYTNSQRLDSLVDILSHCLIAANSFNIN</sequence>
<name>A0A1I8PT55_STOCA</name>
<organism evidence="2 3">
    <name type="scientific">Stomoxys calcitrans</name>
    <name type="common">Stable fly</name>
    <name type="synonym">Conops calcitrans</name>
    <dbReference type="NCBI Taxonomy" id="35570"/>
    <lineage>
        <taxon>Eukaryota</taxon>
        <taxon>Metazoa</taxon>
        <taxon>Ecdysozoa</taxon>
        <taxon>Arthropoda</taxon>
        <taxon>Hexapoda</taxon>
        <taxon>Insecta</taxon>
        <taxon>Pterygota</taxon>
        <taxon>Neoptera</taxon>
        <taxon>Endopterygota</taxon>
        <taxon>Diptera</taxon>
        <taxon>Brachycera</taxon>
        <taxon>Muscomorpha</taxon>
        <taxon>Muscoidea</taxon>
        <taxon>Muscidae</taxon>
        <taxon>Stomoxys</taxon>
    </lineage>
</organism>
<dbReference type="OrthoDB" id="7883350at2759"/>
<protein>
    <submittedName>
        <fullName evidence="2">Uncharacterized protein</fullName>
    </submittedName>
</protein>